<dbReference type="EMBL" id="MT143884">
    <property type="protein sequence ID" value="QJB04510.1"/>
    <property type="molecule type" value="Genomic_DNA"/>
</dbReference>
<accession>A0A6M3MEQ3</accession>
<evidence type="ECO:0000313" key="1">
    <source>
        <dbReference type="EMBL" id="QJA99135.1"/>
    </source>
</evidence>
<dbReference type="AlphaFoldDB" id="A0A6M3MEQ3"/>
<name>A0A6M3MEQ3_9ZZZZ</name>
<sequence>MSKSRRSRREIVQAIYDALPVQTFATVEEISKKSEVDWKTCQAYLEDLDFELGIQGAKFSWLEKVTLGANKGYRRKRR</sequence>
<proteinExistence type="predicted"/>
<gene>
    <name evidence="1" type="ORF">MM171A01309_0022</name>
    <name evidence="2" type="ORF">MM171B00234_0011</name>
</gene>
<protein>
    <submittedName>
        <fullName evidence="2">Uncharacterized protein</fullName>
    </submittedName>
</protein>
<organism evidence="2">
    <name type="scientific">viral metagenome</name>
    <dbReference type="NCBI Taxonomy" id="1070528"/>
    <lineage>
        <taxon>unclassified sequences</taxon>
        <taxon>metagenomes</taxon>
        <taxon>organismal metagenomes</taxon>
    </lineage>
</organism>
<evidence type="ECO:0000313" key="2">
    <source>
        <dbReference type="EMBL" id="QJB04510.1"/>
    </source>
</evidence>
<dbReference type="EMBL" id="MT143630">
    <property type="protein sequence ID" value="QJA99135.1"/>
    <property type="molecule type" value="Genomic_DNA"/>
</dbReference>
<reference evidence="2" key="1">
    <citation type="submission" date="2020-03" db="EMBL/GenBank/DDBJ databases">
        <title>The deep terrestrial virosphere.</title>
        <authorList>
            <person name="Holmfeldt K."/>
            <person name="Nilsson E."/>
            <person name="Simone D."/>
            <person name="Lopez-Fernandez M."/>
            <person name="Wu X."/>
            <person name="de Brujin I."/>
            <person name="Lundin D."/>
            <person name="Andersson A."/>
            <person name="Bertilsson S."/>
            <person name="Dopson M."/>
        </authorList>
    </citation>
    <scope>NUCLEOTIDE SEQUENCE</scope>
    <source>
        <strain evidence="1">MM171A01309</strain>
        <strain evidence="2">MM171B00234</strain>
    </source>
</reference>